<evidence type="ECO:0000313" key="5">
    <source>
        <dbReference type="EMBL" id="KAF6019061.1"/>
    </source>
</evidence>
<dbReference type="InterPro" id="IPR028564">
    <property type="entry name" value="MT_TRM10-typ"/>
</dbReference>
<evidence type="ECO:0000313" key="6">
    <source>
        <dbReference type="Proteomes" id="UP000593567"/>
    </source>
</evidence>
<evidence type="ECO:0000256" key="3">
    <source>
        <dbReference type="ARBA" id="ARBA00022691"/>
    </source>
</evidence>
<name>A0A7J7J060_BUGNE</name>
<evidence type="ECO:0000256" key="1">
    <source>
        <dbReference type="ARBA" id="ARBA00022603"/>
    </source>
</evidence>
<dbReference type="GO" id="GO:0032259">
    <property type="term" value="P:methylation"/>
    <property type="evidence" value="ECO:0007669"/>
    <property type="project" value="UniProtKB-KW"/>
</dbReference>
<dbReference type="EMBL" id="VXIV02003256">
    <property type="protein sequence ID" value="KAF6019061.1"/>
    <property type="molecule type" value="Genomic_DNA"/>
</dbReference>
<dbReference type="Gene3D" id="3.40.1280.30">
    <property type="match status" value="1"/>
</dbReference>
<comment type="caution">
    <text evidence="5">The sequence shown here is derived from an EMBL/GenBank/DDBJ whole genome shotgun (WGS) entry which is preliminary data.</text>
</comment>
<dbReference type="GO" id="GO:0005739">
    <property type="term" value="C:mitochondrion"/>
    <property type="evidence" value="ECO:0007669"/>
    <property type="project" value="TreeGrafter"/>
</dbReference>
<dbReference type="PANTHER" id="PTHR13563">
    <property type="entry name" value="TRNA (GUANINE-9-) METHYLTRANSFERASE"/>
    <property type="match status" value="1"/>
</dbReference>
<feature type="domain" description="SAM-dependent MTase TRM10-type" evidence="4">
    <location>
        <begin position="86"/>
        <end position="279"/>
    </location>
</feature>
<dbReference type="PANTHER" id="PTHR13563:SF5">
    <property type="entry name" value="TRNA METHYLTRANSFERASE 10 HOMOLOG C"/>
    <property type="match status" value="1"/>
</dbReference>
<dbReference type="GO" id="GO:0097745">
    <property type="term" value="P:mitochondrial tRNA 5'-end processing"/>
    <property type="evidence" value="ECO:0007669"/>
    <property type="project" value="TreeGrafter"/>
</dbReference>
<organism evidence="5 6">
    <name type="scientific">Bugula neritina</name>
    <name type="common">Brown bryozoan</name>
    <name type="synonym">Sertularia neritina</name>
    <dbReference type="NCBI Taxonomy" id="10212"/>
    <lineage>
        <taxon>Eukaryota</taxon>
        <taxon>Metazoa</taxon>
        <taxon>Spiralia</taxon>
        <taxon>Lophotrochozoa</taxon>
        <taxon>Bryozoa</taxon>
        <taxon>Gymnolaemata</taxon>
        <taxon>Cheilostomatida</taxon>
        <taxon>Flustrina</taxon>
        <taxon>Buguloidea</taxon>
        <taxon>Bugulidae</taxon>
        <taxon>Bugula</taxon>
    </lineage>
</organism>
<protein>
    <recommendedName>
        <fullName evidence="4">SAM-dependent MTase TRM10-type domain-containing protein</fullName>
    </recommendedName>
</protein>
<reference evidence="5" key="1">
    <citation type="submission" date="2020-06" db="EMBL/GenBank/DDBJ databases">
        <title>Draft genome of Bugula neritina, a colonial animal packing powerful symbionts and potential medicines.</title>
        <authorList>
            <person name="Rayko M."/>
        </authorList>
    </citation>
    <scope>NUCLEOTIDE SEQUENCE [LARGE SCALE GENOMIC DNA]</scope>
    <source>
        <strain evidence="5">Kwan_BN1</strain>
    </source>
</reference>
<dbReference type="PROSITE" id="PS51675">
    <property type="entry name" value="SAM_MT_TRM10"/>
    <property type="match status" value="1"/>
</dbReference>
<dbReference type="GO" id="GO:0070131">
    <property type="term" value="P:positive regulation of mitochondrial translation"/>
    <property type="evidence" value="ECO:0007669"/>
    <property type="project" value="TreeGrafter"/>
</dbReference>
<dbReference type="GO" id="GO:0005654">
    <property type="term" value="C:nucleoplasm"/>
    <property type="evidence" value="ECO:0007669"/>
    <property type="project" value="TreeGrafter"/>
</dbReference>
<gene>
    <name evidence="5" type="ORF">EB796_022616</name>
</gene>
<keyword evidence="6" id="KW-1185">Reference proteome</keyword>
<dbReference type="InterPro" id="IPR038459">
    <property type="entry name" value="MT_TRM10-typ_sf"/>
</dbReference>
<sequence length="307" mass="35833">MYPYHCPWKLPPHLVDKLNNTAKISEKAILLNNLNNLEVIEMTSATKRARKQNERAEVLSEYKDSGEYIPYTLFLWIRNSAYNLWYSNQLRHTYQFGRDVVLDCGFEHLLRGREKLYQRYVDQFDLLFRNNRAAESPVKIWLCNLAEDSPLRRTLTTGPEYINPHNFVNMTSKSYTEVFDPERLVYLSPESPNWLKEIDPEAVYIIGGLTDTGGEFIRETTAKSRREGIRSARLPTPKHIYRGGGTVPYHRMFLLMNHVSTMSLPDALEKIIPQSKRMNINDLREVSAKAFTHHQKLVKSLKKKVSR</sequence>
<keyword evidence="3" id="KW-0949">S-adenosyl-L-methionine</keyword>
<dbReference type="AlphaFoldDB" id="A0A7J7J060"/>
<evidence type="ECO:0000256" key="2">
    <source>
        <dbReference type="ARBA" id="ARBA00022679"/>
    </source>
</evidence>
<keyword evidence="1" id="KW-0489">Methyltransferase</keyword>
<evidence type="ECO:0000259" key="4">
    <source>
        <dbReference type="PROSITE" id="PS51675"/>
    </source>
</evidence>
<dbReference type="InterPro" id="IPR007356">
    <property type="entry name" value="tRNA_m1G_MeTrfase_euk"/>
</dbReference>
<dbReference type="Proteomes" id="UP000593567">
    <property type="component" value="Unassembled WGS sequence"/>
</dbReference>
<dbReference type="GO" id="GO:0000049">
    <property type="term" value="F:tRNA binding"/>
    <property type="evidence" value="ECO:0007669"/>
    <property type="project" value="TreeGrafter"/>
</dbReference>
<proteinExistence type="predicted"/>
<dbReference type="OrthoDB" id="278300at2759"/>
<accession>A0A7J7J060</accession>
<dbReference type="GO" id="GO:0008168">
    <property type="term" value="F:methyltransferase activity"/>
    <property type="evidence" value="ECO:0007669"/>
    <property type="project" value="UniProtKB-KW"/>
</dbReference>
<keyword evidence="2" id="KW-0808">Transferase</keyword>